<evidence type="ECO:0000313" key="3">
    <source>
        <dbReference type="EMBL" id="HFK96171.1"/>
    </source>
</evidence>
<organism evidence="3">
    <name type="scientific">Desulfacinum infernum</name>
    <dbReference type="NCBI Taxonomy" id="35837"/>
    <lineage>
        <taxon>Bacteria</taxon>
        <taxon>Pseudomonadati</taxon>
        <taxon>Thermodesulfobacteriota</taxon>
        <taxon>Syntrophobacteria</taxon>
        <taxon>Syntrophobacterales</taxon>
        <taxon>Syntrophobacteraceae</taxon>
        <taxon>Desulfacinum</taxon>
    </lineage>
</organism>
<dbReference type="Pfam" id="PF00515">
    <property type="entry name" value="TPR_1"/>
    <property type="match status" value="1"/>
</dbReference>
<dbReference type="Pfam" id="PF02624">
    <property type="entry name" value="YcaO"/>
    <property type="match status" value="1"/>
</dbReference>
<feature type="repeat" description="TPR" evidence="1">
    <location>
        <begin position="494"/>
        <end position="527"/>
    </location>
</feature>
<dbReference type="InterPro" id="IPR011990">
    <property type="entry name" value="TPR-like_helical_dom_sf"/>
</dbReference>
<keyword evidence="1" id="KW-0802">TPR repeat</keyword>
<dbReference type="PROSITE" id="PS50293">
    <property type="entry name" value="TPR_REGION"/>
    <property type="match status" value="1"/>
</dbReference>
<dbReference type="Gene3D" id="1.25.40.10">
    <property type="entry name" value="Tetratricopeptide repeat domain"/>
    <property type="match status" value="1"/>
</dbReference>
<evidence type="ECO:0000256" key="1">
    <source>
        <dbReference type="PROSITE-ProRule" id="PRU00339"/>
    </source>
</evidence>
<dbReference type="Gene3D" id="3.30.160.660">
    <property type="match status" value="1"/>
</dbReference>
<protein>
    <submittedName>
        <fullName evidence="3">Tetratricopeptide repeat protein</fullName>
    </submittedName>
</protein>
<gene>
    <name evidence="3" type="ORF">ENS06_02465</name>
</gene>
<name>A0A832ECG4_9BACT</name>
<feature type="repeat" description="TPR" evidence="1">
    <location>
        <begin position="460"/>
        <end position="493"/>
    </location>
</feature>
<reference evidence="3" key="1">
    <citation type="journal article" date="2020" name="mSystems">
        <title>Genome- and Community-Level Interaction Insights into Carbon Utilization and Element Cycling Functions of Hydrothermarchaeota in Hydrothermal Sediment.</title>
        <authorList>
            <person name="Zhou Z."/>
            <person name="Liu Y."/>
            <person name="Xu W."/>
            <person name="Pan J."/>
            <person name="Luo Z.H."/>
            <person name="Li M."/>
        </authorList>
    </citation>
    <scope>NUCLEOTIDE SEQUENCE [LARGE SCALE GENOMIC DNA]</scope>
    <source>
        <strain evidence="3">SpSt-456</strain>
    </source>
</reference>
<feature type="repeat" description="TPR" evidence="1">
    <location>
        <begin position="528"/>
        <end position="561"/>
    </location>
</feature>
<comment type="caution">
    <text evidence="3">The sequence shown here is derived from an EMBL/GenBank/DDBJ whole genome shotgun (WGS) entry which is preliminary data.</text>
</comment>
<dbReference type="Pfam" id="PF13424">
    <property type="entry name" value="TPR_12"/>
    <property type="match status" value="1"/>
</dbReference>
<dbReference type="InterPro" id="IPR019734">
    <property type="entry name" value="TPR_rpt"/>
</dbReference>
<feature type="repeat" description="TPR" evidence="1">
    <location>
        <begin position="423"/>
        <end position="456"/>
    </location>
</feature>
<dbReference type="PROSITE" id="PS50005">
    <property type="entry name" value="TPR"/>
    <property type="match status" value="4"/>
</dbReference>
<dbReference type="EMBL" id="DSTK01000009">
    <property type="protein sequence ID" value="HFK96171.1"/>
    <property type="molecule type" value="Genomic_DNA"/>
</dbReference>
<accession>A0A832ECG4</accession>
<dbReference type="Gene3D" id="3.30.1330.230">
    <property type="match status" value="1"/>
</dbReference>
<feature type="domain" description="YcaO" evidence="2">
    <location>
        <begin position="78"/>
        <end position="416"/>
    </location>
</feature>
<proteinExistence type="predicted"/>
<dbReference type="Gene3D" id="3.30.40.250">
    <property type="match status" value="1"/>
</dbReference>
<dbReference type="PANTHER" id="PTHR37809">
    <property type="entry name" value="RIBOSOMAL PROTEIN S12 METHYLTHIOTRANSFERASE ACCESSORY FACTOR YCAO"/>
    <property type="match status" value="1"/>
</dbReference>
<sequence>MDSRITLRDCFKIFRHDQEKAQAPEETVRWVRGRLEKLRLRVLAKTLRIDSGRLGIPVYISLCGPDAAALTGTQKQMGKGATPAQAEASALMELMERFSFFSFMHAQRFFKAPLGALDGAATTPEGLLKSVHDAETPVARVQTFLEQCPMRWVPGRNLTRDCDQWVPIDWFYLINEYNGPAAGNTLEEAVLQALCEVVERHVGSVISYERRITPAVDLESVRDEAARELIGKFQRCGIRLFVRDFSLDTGIPTVGVLAYDPQTFPHKSEIVFTAGTTSHPEKSLCRALTEVAQLAGDFENRTTYKPTLPKYGSLQEAAYLTAADRTVPIGALPDVSDDNLRVEIHRAVEALSRLDLDVLAVNVTHEDLGIPSVYVIVPGAHFLEHTRHTDFAQHMARTVLRSLDPLDALEQITRLESLFGPRFDLTFFTAHALERLERYEEALALFEKSLRQNPDPQELASIYVHIASCRKDLGRYHDALDALEEAEKANPGLKEIYNLKGFCLYKLKEHMKAIEAFEKAIEIDPGSAIDYANIGSNLRELGHVREALRLYEMALELDPTLDFARDNVERLRARLAEPSA</sequence>
<evidence type="ECO:0000259" key="2">
    <source>
        <dbReference type="PROSITE" id="PS51664"/>
    </source>
</evidence>
<dbReference type="PANTHER" id="PTHR37809:SF1">
    <property type="entry name" value="RIBOSOMAL PROTEIN S12 METHYLTHIOTRANSFERASE ACCESSORY FACTOR YCAO"/>
    <property type="match status" value="1"/>
</dbReference>
<dbReference type="InterPro" id="IPR003776">
    <property type="entry name" value="YcaO-like_dom"/>
</dbReference>
<dbReference type="AlphaFoldDB" id="A0A832ECG4"/>
<dbReference type="SUPFAM" id="SSF48452">
    <property type="entry name" value="TPR-like"/>
    <property type="match status" value="1"/>
</dbReference>
<dbReference type="NCBIfam" id="TIGR00702">
    <property type="entry name" value="YcaO-type kinase domain"/>
    <property type="match status" value="1"/>
</dbReference>
<dbReference type="SMART" id="SM00028">
    <property type="entry name" value="TPR"/>
    <property type="match status" value="4"/>
</dbReference>
<dbReference type="PROSITE" id="PS51664">
    <property type="entry name" value="YCAO"/>
    <property type="match status" value="1"/>
</dbReference>